<dbReference type="AlphaFoldDB" id="A0A2U3QL12"/>
<protein>
    <submittedName>
        <fullName evidence="1">Uncharacterized protein</fullName>
    </submittedName>
</protein>
<gene>
    <name evidence="1" type="ORF">NBG4_890003</name>
</gene>
<organism evidence="1 2">
    <name type="scientific">Candidatus Sulfobium mesophilum</name>
    <dbReference type="NCBI Taxonomy" id="2016548"/>
    <lineage>
        <taxon>Bacteria</taxon>
        <taxon>Pseudomonadati</taxon>
        <taxon>Nitrospirota</taxon>
        <taxon>Nitrospiria</taxon>
        <taxon>Nitrospirales</taxon>
        <taxon>Nitrospiraceae</taxon>
        <taxon>Candidatus Sulfobium</taxon>
    </lineage>
</organism>
<evidence type="ECO:0000313" key="1">
    <source>
        <dbReference type="EMBL" id="SPQ02045.1"/>
    </source>
</evidence>
<keyword evidence="2" id="KW-1185">Reference proteome</keyword>
<accession>A0A2U3QL12</accession>
<name>A0A2U3QL12_9BACT</name>
<dbReference type="Proteomes" id="UP000245125">
    <property type="component" value="Unassembled WGS sequence"/>
</dbReference>
<evidence type="ECO:0000313" key="2">
    <source>
        <dbReference type="Proteomes" id="UP000245125"/>
    </source>
</evidence>
<dbReference type="EMBL" id="OUUY01000140">
    <property type="protein sequence ID" value="SPQ02045.1"/>
    <property type="molecule type" value="Genomic_DNA"/>
</dbReference>
<proteinExistence type="predicted"/>
<reference evidence="2" key="1">
    <citation type="submission" date="2018-03" db="EMBL/GenBank/DDBJ databases">
        <authorList>
            <person name="Zecchin S."/>
        </authorList>
    </citation>
    <scope>NUCLEOTIDE SEQUENCE [LARGE SCALE GENOMIC DNA]</scope>
</reference>
<sequence>MAKDLKPKSIEAQKMQISINLDKGLREKLDRLPRGIKLATFLRLVVRTIVSTPAEMSEWCKENEDEALASQALIVETFQKLETLSKPAEAKTDDK</sequence>